<comment type="caution">
    <text evidence="1">The sequence shown here is derived from an EMBL/GenBank/DDBJ whole genome shotgun (WGS) entry which is preliminary data.</text>
</comment>
<name>A0A484GUQ2_SOUCH</name>
<organism evidence="1 2">
    <name type="scientific">Sousa chinensis</name>
    <name type="common">Indo-pacific humpbacked dolphin</name>
    <name type="synonym">Steno chinensis</name>
    <dbReference type="NCBI Taxonomy" id="103600"/>
    <lineage>
        <taxon>Eukaryota</taxon>
        <taxon>Metazoa</taxon>
        <taxon>Chordata</taxon>
        <taxon>Craniata</taxon>
        <taxon>Vertebrata</taxon>
        <taxon>Euteleostomi</taxon>
        <taxon>Mammalia</taxon>
        <taxon>Eutheria</taxon>
        <taxon>Laurasiatheria</taxon>
        <taxon>Artiodactyla</taxon>
        <taxon>Whippomorpha</taxon>
        <taxon>Cetacea</taxon>
        <taxon>Odontoceti</taxon>
        <taxon>Delphinidae</taxon>
        <taxon>Sousa</taxon>
    </lineage>
</organism>
<proteinExistence type="predicted"/>
<sequence length="81" mass="9698">MRNLYKFLLLNKILIEIHPLVKIQLTKHQIPKSVCCIVKYIRLIDYFENGCHFHVNDKFLFHGLDYGTYLLQETCINIVFI</sequence>
<protein>
    <submittedName>
        <fullName evidence="1">Uncharacterized protein</fullName>
    </submittedName>
</protein>
<dbReference type="Proteomes" id="UP000295264">
    <property type="component" value="Unassembled WGS sequence"/>
</dbReference>
<keyword evidence="2" id="KW-1185">Reference proteome</keyword>
<evidence type="ECO:0000313" key="2">
    <source>
        <dbReference type="Proteomes" id="UP000295264"/>
    </source>
</evidence>
<accession>A0A484GUQ2</accession>
<gene>
    <name evidence="1" type="ORF">DBR06_SOUSAS43010006</name>
</gene>
<dbReference type="EMBL" id="QWLN02004487">
    <property type="protein sequence ID" value="TEA39101.1"/>
    <property type="molecule type" value="Genomic_DNA"/>
</dbReference>
<feature type="non-terminal residue" evidence="1">
    <location>
        <position position="81"/>
    </location>
</feature>
<dbReference type="AlphaFoldDB" id="A0A484GUQ2"/>
<evidence type="ECO:0000313" key="1">
    <source>
        <dbReference type="EMBL" id="TEA39101.1"/>
    </source>
</evidence>
<reference evidence="1 2" key="1">
    <citation type="journal article" date="2018" name="Genomics">
        <title>Molecular footprints of inshore aquatic adaptation in Indo-Pacific humpback dolphin (Sousa chinensis).</title>
        <authorList>
            <person name="Ming Y."/>
            <person name="Jian J."/>
            <person name="Yu F."/>
            <person name="Yu X."/>
            <person name="Wang J."/>
            <person name="Liu W."/>
        </authorList>
    </citation>
    <scope>NUCLEOTIDE SEQUENCE [LARGE SCALE GENOMIC DNA]</scope>
    <source>
        <strain evidence="1">MY-2018</strain>
        <tissue evidence="1">Skin</tissue>
    </source>
</reference>